<name>A0A6A6VCT4_9PLEO</name>
<keyword evidence="3" id="KW-1185">Reference proteome</keyword>
<dbReference type="GO" id="GO:0008168">
    <property type="term" value="F:methyltransferase activity"/>
    <property type="evidence" value="ECO:0007669"/>
    <property type="project" value="InterPro"/>
</dbReference>
<dbReference type="InterPro" id="IPR002052">
    <property type="entry name" value="DNA_methylase_N6_adenine_CS"/>
</dbReference>
<dbReference type="PROSITE" id="PS00092">
    <property type="entry name" value="N6_MTASE"/>
    <property type="match status" value="1"/>
</dbReference>
<accession>A0A6A6VCT4</accession>
<dbReference type="PROSITE" id="PS51143">
    <property type="entry name" value="MT_A70"/>
    <property type="match status" value="1"/>
</dbReference>
<gene>
    <name evidence="2" type="ORF">M011DRAFT_467901</name>
</gene>
<comment type="similarity">
    <text evidence="1">Belongs to the MT-A70-like family.</text>
</comment>
<dbReference type="OrthoDB" id="61116at2759"/>
<protein>
    <submittedName>
        <fullName evidence="2">MT-A70-domain-containing protein</fullName>
    </submittedName>
</protein>
<sequence length="468" mass="52864">MPPSLQVPGRTAILYQTETKDITLIDIPASIAIAQGRPDAVIRSTSPLEEPFVIRNEPKSAKAKERHAQSACPLHDEYKVIVSAALSHIQDHTKSLPWCLPRRIKDEKTSSKALEDSMEADDPGKELDKLLREWSTTKNPEEASDFDAMMATLSTTGDLSATSAIDVPHPWTISYRPLHKLNEPVDYTNHVAHHSPEPWEFSFHNPTDSTLVLTISPNPNQATTHSPFSFFIPPRSTFFLGDVRQPATFRNSFRALTENHLLPRHFDFILLDPPWPSGSAKRKGNYEQVGGMPYMRRTLESMNLDTYIEHNALVGIWITNKQSARDLVLEPGGLFEQWNVGLIEEWIWVKTTAKGEPMFSIDSQYRKPYEILLLGRAAPNAWTKMEHAVEVKRRIVAAVPDLHSRKPCLKELVEEFLPEGYAALEVFARYLVAGWTCWGNEVLKFNWEEEWERGAAGTGSPLPRSPGV</sequence>
<dbReference type="AlphaFoldDB" id="A0A6A6VCT4"/>
<dbReference type="SUPFAM" id="SSF53335">
    <property type="entry name" value="S-adenosyl-L-methionine-dependent methyltransferases"/>
    <property type="match status" value="1"/>
</dbReference>
<dbReference type="PANTHER" id="PTHR12829">
    <property type="entry name" value="N6-ADENOSINE-METHYLTRANSFERASE"/>
    <property type="match status" value="1"/>
</dbReference>
<dbReference type="GO" id="GO:0005634">
    <property type="term" value="C:nucleus"/>
    <property type="evidence" value="ECO:0007669"/>
    <property type="project" value="TreeGrafter"/>
</dbReference>
<dbReference type="GO" id="GO:0032259">
    <property type="term" value="P:methylation"/>
    <property type="evidence" value="ECO:0007669"/>
    <property type="project" value="InterPro"/>
</dbReference>
<dbReference type="GO" id="GO:0003676">
    <property type="term" value="F:nucleic acid binding"/>
    <property type="evidence" value="ECO:0007669"/>
    <property type="project" value="InterPro"/>
</dbReference>
<dbReference type="Pfam" id="PF05063">
    <property type="entry name" value="MT-A70"/>
    <property type="match status" value="1"/>
</dbReference>
<evidence type="ECO:0000256" key="1">
    <source>
        <dbReference type="PROSITE-ProRule" id="PRU00489"/>
    </source>
</evidence>
<reference evidence="2" key="1">
    <citation type="journal article" date="2020" name="Stud. Mycol.">
        <title>101 Dothideomycetes genomes: a test case for predicting lifestyles and emergence of pathogens.</title>
        <authorList>
            <person name="Haridas S."/>
            <person name="Albert R."/>
            <person name="Binder M."/>
            <person name="Bloem J."/>
            <person name="Labutti K."/>
            <person name="Salamov A."/>
            <person name="Andreopoulos B."/>
            <person name="Baker S."/>
            <person name="Barry K."/>
            <person name="Bills G."/>
            <person name="Bluhm B."/>
            <person name="Cannon C."/>
            <person name="Castanera R."/>
            <person name="Culley D."/>
            <person name="Daum C."/>
            <person name="Ezra D."/>
            <person name="Gonzalez J."/>
            <person name="Henrissat B."/>
            <person name="Kuo A."/>
            <person name="Liang C."/>
            <person name="Lipzen A."/>
            <person name="Lutzoni F."/>
            <person name="Magnuson J."/>
            <person name="Mondo S."/>
            <person name="Nolan M."/>
            <person name="Ohm R."/>
            <person name="Pangilinan J."/>
            <person name="Park H.-J."/>
            <person name="Ramirez L."/>
            <person name="Alfaro M."/>
            <person name="Sun H."/>
            <person name="Tritt A."/>
            <person name="Yoshinaga Y."/>
            <person name="Zwiers L.-H."/>
            <person name="Turgeon B."/>
            <person name="Goodwin S."/>
            <person name="Spatafora J."/>
            <person name="Crous P."/>
            <person name="Grigoriev I."/>
        </authorList>
    </citation>
    <scope>NUCLEOTIDE SEQUENCE</scope>
    <source>
        <strain evidence="2">CBS 119925</strain>
    </source>
</reference>
<dbReference type="PANTHER" id="PTHR12829:SF4">
    <property type="entry name" value="N(6)-ADENINE-SPECIFIC METHYLTRANSFERASE METTL4"/>
    <property type="match status" value="1"/>
</dbReference>
<proteinExistence type="inferred from homology"/>
<evidence type="ECO:0000313" key="2">
    <source>
        <dbReference type="EMBL" id="KAF2747400.1"/>
    </source>
</evidence>
<dbReference type="InterPro" id="IPR029063">
    <property type="entry name" value="SAM-dependent_MTases_sf"/>
</dbReference>
<dbReference type="EMBL" id="MU006573">
    <property type="protein sequence ID" value="KAF2747400.1"/>
    <property type="molecule type" value="Genomic_DNA"/>
</dbReference>
<evidence type="ECO:0000313" key="3">
    <source>
        <dbReference type="Proteomes" id="UP000799440"/>
    </source>
</evidence>
<dbReference type="InterPro" id="IPR007757">
    <property type="entry name" value="MT-A70-like"/>
</dbReference>
<organism evidence="2 3">
    <name type="scientific">Sporormia fimetaria CBS 119925</name>
    <dbReference type="NCBI Taxonomy" id="1340428"/>
    <lineage>
        <taxon>Eukaryota</taxon>
        <taxon>Fungi</taxon>
        <taxon>Dikarya</taxon>
        <taxon>Ascomycota</taxon>
        <taxon>Pezizomycotina</taxon>
        <taxon>Dothideomycetes</taxon>
        <taxon>Pleosporomycetidae</taxon>
        <taxon>Pleosporales</taxon>
        <taxon>Sporormiaceae</taxon>
        <taxon>Sporormia</taxon>
    </lineage>
</organism>
<dbReference type="Proteomes" id="UP000799440">
    <property type="component" value="Unassembled WGS sequence"/>
</dbReference>